<dbReference type="AlphaFoldDB" id="M1D8Q3"/>
<dbReference type="Gramene" id="PGSC0003DMT400085085">
    <property type="protein sequence ID" value="PGSC0003DMT400085085"/>
    <property type="gene ID" value="PGSC0003DMG400034656"/>
</dbReference>
<organism evidence="1 2">
    <name type="scientific">Solanum tuberosum</name>
    <name type="common">Potato</name>
    <dbReference type="NCBI Taxonomy" id="4113"/>
    <lineage>
        <taxon>Eukaryota</taxon>
        <taxon>Viridiplantae</taxon>
        <taxon>Streptophyta</taxon>
        <taxon>Embryophyta</taxon>
        <taxon>Tracheophyta</taxon>
        <taxon>Spermatophyta</taxon>
        <taxon>Magnoliopsida</taxon>
        <taxon>eudicotyledons</taxon>
        <taxon>Gunneridae</taxon>
        <taxon>Pentapetalae</taxon>
        <taxon>asterids</taxon>
        <taxon>lamiids</taxon>
        <taxon>Solanales</taxon>
        <taxon>Solanaceae</taxon>
        <taxon>Solanoideae</taxon>
        <taxon>Solaneae</taxon>
        <taxon>Solanum</taxon>
    </lineage>
</organism>
<evidence type="ECO:0000313" key="2">
    <source>
        <dbReference type="Proteomes" id="UP000011115"/>
    </source>
</evidence>
<reference evidence="2" key="1">
    <citation type="journal article" date="2011" name="Nature">
        <title>Genome sequence and analysis of the tuber crop potato.</title>
        <authorList>
            <consortium name="The Potato Genome Sequencing Consortium"/>
        </authorList>
    </citation>
    <scope>NUCLEOTIDE SEQUENCE [LARGE SCALE GENOMIC DNA]</scope>
    <source>
        <strain evidence="2">cv. DM1-3 516 R44</strain>
    </source>
</reference>
<accession>M1D8Q3</accession>
<dbReference type="EnsemblPlants" id="PGSC0003DMT400085085">
    <property type="protein sequence ID" value="PGSC0003DMT400085085"/>
    <property type="gene ID" value="PGSC0003DMG400034656"/>
</dbReference>
<proteinExistence type="predicted"/>
<evidence type="ECO:0000313" key="1">
    <source>
        <dbReference type="EnsemblPlants" id="PGSC0003DMT400085085"/>
    </source>
</evidence>
<sequence length="224" mass="26152">MLIDIDHVSYNMKFGVLLPHCKEISYLLSVDDRGNEPIDVTPGEEWIARVETVRQVVEILGKRLNKVNGKFKTLEDFTIQKNDHIRKELEGRQRAEFKMKEAITSLECHLMEALSTIETMKVEMKALKKGMEVGRSSLFDPDREVKVEAPMPPMFKGVLLWHLENYFKCNRMKNDENKINTDVLYVTPRNANQELLFDRPLLNYYNMFYSHFGNLNCCDICKLA</sequence>
<dbReference type="InParanoid" id="M1D8Q3"/>
<name>M1D8Q3_SOLTU</name>
<reference evidence="1" key="2">
    <citation type="submission" date="2015-06" db="UniProtKB">
        <authorList>
            <consortium name="EnsemblPlants"/>
        </authorList>
    </citation>
    <scope>IDENTIFICATION</scope>
    <source>
        <strain evidence="1">DM1-3 516 R44</strain>
    </source>
</reference>
<dbReference type="PaxDb" id="4113-PGSC0003DMT400085085"/>
<protein>
    <submittedName>
        <fullName evidence="1">Uncharacterized protein</fullName>
    </submittedName>
</protein>
<dbReference type="HOGENOM" id="CLU_1236851_0_0_1"/>
<keyword evidence="2" id="KW-1185">Reference proteome</keyword>
<dbReference type="Proteomes" id="UP000011115">
    <property type="component" value="Unassembled WGS sequence"/>
</dbReference>